<dbReference type="EMBL" id="JACIJK010000009">
    <property type="protein sequence ID" value="MBB5716262.1"/>
    <property type="molecule type" value="Genomic_DNA"/>
</dbReference>
<evidence type="ECO:0000313" key="1">
    <source>
        <dbReference type="EMBL" id="MBB5716262.1"/>
    </source>
</evidence>
<dbReference type="AlphaFoldDB" id="A0A7W9BFL0"/>
<evidence type="ECO:0000313" key="2">
    <source>
        <dbReference type="Proteomes" id="UP000546200"/>
    </source>
</evidence>
<comment type="caution">
    <text evidence="1">The sequence shown here is derived from an EMBL/GenBank/DDBJ whole genome shotgun (WGS) entry which is preliminary data.</text>
</comment>
<protein>
    <submittedName>
        <fullName evidence="1">Uncharacterized protein</fullName>
    </submittedName>
</protein>
<dbReference type="Proteomes" id="UP000546200">
    <property type="component" value="Unassembled WGS sequence"/>
</dbReference>
<gene>
    <name evidence="1" type="ORF">FHS94_003122</name>
</gene>
<name>A0A7W9BFL0_9SPHN</name>
<accession>A0A7W9BFL0</accession>
<sequence length="93" mass="10366">MAIEQDCANKISVLAAYDAMFAFIESWFERGGRTSEDIAQLLSTLDRSHSHDGYPADGTVWNDFMDIAYRKVEEEGGRDPLRGINPKGSRGNP</sequence>
<keyword evidence="2" id="KW-1185">Reference proteome</keyword>
<organism evidence="1 2">
    <name type="scientific">Sphingomonas aerophila</name>
    <dbReference type="NCBI Taxonomy" id="1344948"/>
    <lineage>
        <taxon>Bacteria</taxon>
        <taxon>Pseudomonadati</taxon>
        <taxon>Pseudomonadota</taxon>
        <taxon>Alphaproteobacteria</taxon>
        <taxon>Sphingomonadales</taxon>
        <taxon>Sphingomonadaceae</taxon>
        <taxon>Sphingomonas</taxon>
    </lineage>
</organism>
<proteinExistence type="predicted"/>
<dbReference type="RefSeq" id="WP_184059361.1">
    <property type="nucleotide sequence ID" value="NZ_JACIJK010000009.1"/>
</dbReference>
<reference evidence="1 2" key="1">
    <citation type="submission" date="2020-08" db="EMBL/GenBank/DDBJ databases">
        <title>Genomic Encyclopedia of Type Strains, Phase IV (KMG-IV): sequencing the most valuable type-strain genomes for metagenomic binning, comparative biology and taxonomic classification.</title>
        <authorList>
            <person name="Goeker M."/>
        </authorList>
    </citation>
    <scope>NUCLEOTIDE SEQUENCE [LARGE SCALE GENOMIC DNA]</scope>
    <source>
        <strain evidence="1 2">DSM 100044</strain>
    </source>
</reference>